<gene>
    <name evidence="1" type="ORF">DCF17_21840</name>
</gene>
<dbReference type="AlphaFoldDB" id="A0A2W4VPW4"/>
<evidence type="ECO:0000313" key="2">
    <source>
        <dbReference type="Proteomes" id="UP000249081"/>
    </source>
</evidence>
<evidence type="ECO:0000313" key="1">
    <source>
        <dbReference type="EMBL" id="PZO33507.1"/>
    </source>
</evidence>
<accession>A0A2W4VPW4</accession>
<reference evidence="2" key="1">
    <citation type="submission" date="2018-04" db="EMBL/GenBank/DDBJ databases">
        <authorList>
            <person name="Cornet L."/>
        </authorList>
    </citation>
    <scope>NUCLEOTIDE SEQUENCE [LARGE SCALE GENOMIC DNA]</scope>
</reference>
<dbReference type="EMBL" id="QBMN01000250">
    <property type="protein sequence ID" value="PZO33507.1"/>
    <property type="molecule type" value="Genomic_DNA"/>
</dbReference>
<protein>
    <submittedName>
        <fullName evidence="1">Uncharacterized protein</fullName>
    </submittedName>
</protein>
<sequence length="137" mass="15119">MGRPLKWSGPTRAIRVPDRLADHLLDIARQLDNPEPANNVQNPSGLPICKPAADAATIAQGLAEGWIAHKLPQYPQMLTSQSHTGTYRLFLGPPRQLPPDVEASIDEYVDSVFTGLTETERVCLLTRLIEERGERVA</sequence>
<dbReference type="Proteomes" id="UP000249081">
    <property type="component" value="Unassembled WGS sequence"/>
</dbReference>
<name>A0A2W4VPW4_9CYAN</name>
<organism evidence="1 2">
    <name type="scientific">Shackletoniella antarctica</name>
    <dbReference type="NCBI Taxonomy" id="268115"/>
    <lineage>
        <taxon>Bacteria</taxon>
        <taxon>Bacillati</taxon>
        <taxon>Cyanobacteriota</taxon>
        <taxon>Cyanophyceae</taxon>
        <taxon>Oculatellales</taxon>
        <taxon>Oculatellaceae</taxon>
        <taxon>Shackletoniella</taxon>
    </lineage>
</organism>
<reference evidence="1 2" key="2">
    <citation type="submission" date="2018-06" db="EMBL/GenBank/DDBJ databases">
        <title>Metagenomic assembly of (sub)arctic Cyanobacteria and their associated microbiome from non-axenic cultures.</title>
        <authorList>
            <person name="Baurain D."/>
        </authorList>
    </citation>
    <scope>NUCLEOTIDE SEQUENCE [LARGE SCALE GENOMIC DNA]</scope>
    <source>
        <strain evidence="1">ULC041bin1</strain>
    </source>
</reference>
<proteinExistence type="predicted"/>
<comment type="caution">
    <text evidence="1">The sequence shown here is derived from an EMBL/GenBank/DDBJ whole genome shotgun (WGS) entry which is preliminary data.</text>
</comment>